<evidence type="ECO:0000313" key="5">
    <source>
        <dbReference type="EMBL" id="AXE17138.1"/>
    </source>
</evidence>
<accession>A0A344TER7</accession>
<sequence length="291" mass="33707">MNPKGLVNFKGLYGDNRSPLVPNFIHHELLETRSKIYDWEIHEHLHTDLYQVFIIQSGSGVLRSENKEFAIESPCLITIPANTLHGFMFQPEIVGEVITFSESFLESLFKNSPKIGLEISRLKQLSFSDDDSAFNRILFLKTEIMKELLEENPEKQAVLQSLFQLLFLTIYRQALTQSSPVTTSDNRTLQYFQGFQKSIKQSLQESKSINQYAQELNITPVHLNRICQNLVQKSALQVVHDYLINEAKKYLLNTNYSISEVSYFLNFKDPAYFTRLFKKYTGVAPSEFRKN</sequence>
<dbReference type="SMART" id="SM00342">
    <property type="entry name" value="HTH_ARAC"/>
    <property type="match status" value="1"/>
</dbReference>
<organism evidence="5 6">
    <name type="scientific">Runella rosea</name>
    <dbReference type="NCBI Taxonomy" id="2259595"/>
    <lineage>
        <taxon>Bacteria</taxon>
        <taxon>Pseudomonadati</taxon>
        <taxon>Bacteroidota</taxon>
        <taxon>Cytophagia</taxon>
        <taxon>Cytophagales</taxon>
        <taxon>Spirosomataceae</taxon>
        <taxon>Runella</taxon>
    </lineage>
</organism>
<dbReference type="Proteomes" id="UP000251993">
    <property type="component" value="Chromosome"/>
</dbReference>
<dbReference type="InterPro" id="IPR014710">
    <property type="entry name" value="RmlC-like_jellyroll"/>
</dbReference>
<dbReference type="CDD" id="cd06999">
    <property type="entry name" value="cupin_HpaA-like_N"/>
    <property type="match status" value="1"/>
</dbReference>
<dbReference type="PANTHER" id="PTHR43280">
    <property type="entry name" value="ARAC-FAMILY TRANSCRIPTIONAL REGULATOR"/>
    <property type="match status" value="1"/>
</dbReference>
<dbReference type="AlphaFoldDB" id="A0A344TER7"/>
<keyword evidence="2" id="KW-0238">DNA-binding</keyword>
<evidence type="ECO:0000256" key="1">
    <source>
        <dbReference type="ARBA" id="ARBA00023015"/>
    </source>
</evidence>
<dbReference type="InterPro" id="IPR003313">
    <property type="entry name" value="AraC-bd"/>
</dbReference>
<dbReference type="InterPro" id="IPR020449">
    <property type="entry name" value="Tscrpt_reg_AraC-type_HTH"/>
</dbReference>
<dbReference type="Pfam" id="PF02311">
    <property type="entry name" value="AraC_binding"/>
    <property type="match status" value="1"/>
</dbReference>
<dbReference type="InterPro" id="IPR037923">
    <property type="entry name" value="HTH-like"/>
</dbReference>
<name>A0A344TER7_9BACT</name>
<evidence type="ECO:0000256" key="3">
    <source>
        <dbReference type="ARBA" id="ARBA00023163"/>
    </source>
</evidence>
<dbReference type="SUPFAM" id="SSF51215">
    <property type="entry name" value="Regulatory protein AraC"/>
    <property type="match status" value="1"/>
</dbReference>
<keyword evidence="6" id="KW-1185">Reference proteome</keyword>
<dbReference type="Gene3D" id="2.60.120.10">
    <property type="entry name" value="Jelly Rolls"/>
    <property type="match status" value="1"/>
</dbReference>
<evidence type="ECO:0000259" key="4">
    <source>
        <dbReference type="PROSITE" id="PS01124"/>
    </source>
</evidence>
<proteinExistence type="predicted"/>
<dbReference type="KEGG" id="run:DR864_05010"/>
<dbReference type="InterPro" id="IPR018060">
    <property type="entry name" value="HTH_AraC"/>
</dbReference>
<dbReference type="Pfam" id="PF12833">
    <property type="entry name" value="HTH_18"/>
    <property type="match status" value="1"/>
</dbReference>
<dbReference type="PROSITE" id="PS01124">
    <property type="entry name" value="HTH_ARAC_FAMILY_2"/>
    <property type="match status" value="1"/>
</dbReference>
<feature type="domain" description="HTH araC/xylS-type" evidence="4">
    <location>
        <begin position="193"/>
        <end position="291"/>
    </location>
</feature>
<dbReference type="SUPFAM" id="SSF46689">
    <property type="entry name" value="Homeodomain-like"/>
    <property type="match status" value="1"/>
</dbReference>
<keyword evidence="3" id="KW-0804">Transcription</keyword>
<dbReference type="EMBL" id="CP030850">
    <property type="protein sequence ID" value="AXE17138.1"/>
    <property type="molecule type" value="Genomic_DNA"/>
</dbReference>
<dbReference type="InterPro" id="IPR009057">
    <property type="entry name" value="Homeodomain-like_sf"/>
</dbReference>
<evidence type="ECO:0000313" key="6">
    <source>
        <dbReference type="Proteomes" id="UP000251993"/>
    </source>
</evidence>
<evidence type="ECO:0000256" key="2">
    <source>
        <dbReference type="ARBA" id="ARBA00023125"/>
    </source>
</evidence>
<dbReference type="Gene3D" id="1.10.10.60">
    <property type="entry name" value="Homeodomain-like"/>
    <property type="match status" value="1"/>
</dbReference>
<gene>
    <name evidence="5" type="ORF">DR864_05010</name>
</gene>
<keyword evidence="1" id="KW-0805">Transcription regulation</keyword>
<dbReference type="GO" id="GO:0003700">
    <property type="term" value="F:DNA-binding transcription factor activity"/>
    <property type="evidence" value="ECO:0007669"/>
    <property type="project" value="InterPro"/>
</dbReference>
<dbReference type="GO" id="GO:0043565">
    <property type="term" value="F:sequence-specific DNA binding"/>
    <property type="evidence" value="ECO:0007669"/>
    <property type="project" value="InterPro"/>
</dbReference>
<dbReference type="PANTHER" id="PTHR43280:SF32">
    <property type="entry name" value="TRANSCRIPTIONAL REGULATORY PROTEIN"/>
    <property type="match status" value="1"/>
</dbReference>
<dbReference type="PRINTS" id="PR00032">
    <property type="entry name" value="HTHARAC"/>
</dbReference>
<dbReference type="RefSeq" id="WP_114065924.1">
    <property type="nucleotide sequence ID" value="NZ_CP030850.1"/>
</dbReference>
<reference evidence="5 6" key="1">
    <citation type="submission" date="2018-07" db="EMBL/GenBank/DDBJ databases">
        <title>Genome sequencing of Runella.</title>
        <authorList>
            <person name="Baek M.-G."/>
            <person name="Yi H."/>
        </authorList>
    </citation>
    <scope>NUCLEOTIDE SEQUENCE [LARGE SCALE GENOMIC DNA]</scope>
    <source>
        <strain evidence="5 6">HYN0085</strain>
    </source>
</reference>
<dbReference type="OrthoDB" id="9793451at2"/>
<protein>
    <submittedName>
        <fullName evidence="5">AraC family transcriptional regulator</fullName>
    </submittedName>
</protein>
<dbReference type="InterPro" id="IPR047264">
    <property type="entry name" value="Cupin_HpaA-like_N"/>
</dbReference>